<keyword evidence="13 27" id="KW-1133">Transmembrane helix</keyword>
<evidence type="ECO:0000313" key="29">
    <source>
        <dbReference type="EMBL" id="KAF1382432.1"/>
    </source>
</evidence>
<keyword evidence="17" id="KW-0325">Glycoprotein</keyword>
<feature type="domain" description="ABC transporter" evidence="28">
    <location>
        <begin position="5217"/>
        <end position="5455"/>
    </location>
</feature>
<dbReference type="PROSITE" id="PS00211">
    <property type="entry name" value="ABC_TRANSPORTER_1"/>
    <property type="match status" value="1"/>
</dbReference>
<dbReference type="Pfam" id="PF00005">
    <property type="entry name" value="ABC_tran"/>
    <property type="match status" value="2"/>
</dbReference>
<dbReference type="InterPro" id="IPR019378">
    <property type="entry name" value="GDP-Fuc_O-FucTrfase"/>
</dbReference>
<dbReference type="GO" id="GO:0046922">
    <property type="term" value="F:peptide-O-fucosyltransferase activity"/>
    <property type="evidence" value="ECO:0007669"/>
    <property type="project" value="UniProtKB-EC"/>
</dbReference>
<sequence>MAHRAVHVPVVFIASIYSFIAFSLSVFVVFAAIQTVNADNVFSASHTATLPIAAAKDLRYLLYDVNPPEGFNLRRDVYIRMASLVKTLRKEGDDWVLVLPPWGRLYHWQSSNIHQIRIPWGEFFSLNSLQANVPVIEYEEFIAENGGPFIDQVLVLQNYAEGWTDGKWEEKVDERPCIDKLMYSKDKQGYYRGWFWGYEETRARNVTCISAQGHASIMAPVLQKNITVTSVLLDRAETLLHDHYAGKDYWDTRRSMVFTKHLRLVGDDFRAKYLNSTDDRDHTIYSEDWTRMKAKLGSAKGGPYLGVHLRRKDFIWGHREDVPSLKGAVKKMRSLMKKHKLDNVFVATDADEEELKELKRLLPDMVRFEPSTEDLELFKDGGVAIIDQWICSHARVFIGTSVSTFSFRIHEEREILGFEPKTTYNRFCGDTEKEWHRARAHLRHVLRIPESYSQITNHYPIQEDRRNQPPLPMAFFQQLKLLLWKNGLAVIRQPLWSLTLIAWPLIIFIIIAVTRNQFPPVIKDTCYAGPRNLPSTGFFPFLQTLMCNTDSTCYNKSRLVDPAATKSSIRTSRDTRSNLMPKSSPLADLFQGAGFFNLPLPNDSRNDPAALIKAFNNILGPSFQGSSNVSLMNTMNTTLLGDQETFNKMLESAILLKRAICTMMLPMMNTTSTNPLCYAVVTFCKSNDTVFEVSLNTFNQILTELMLEKPDKMMTVAGAAMMAFNQLQNQTSLWESLLAIPQLSSSGSVDQVLANAVALLTNIQGAMNVIQSNFPEASASLSTVHPLLAGGISMIHYAQNWPGKDVSISLGEVVTLPNYSLSQMVTRVLQEVKIPLHKAIGLTLDRDMVRMYLCDNSSNPLWLTAACSTGTVDMLLGWISPDQVAKQVLLVWSKHVAPRDVSFAKGLLHSLMGGSSSKGQGGSNFTRTRRSVDTQPQNIDEELFLGVGEMVMDIIKIVPELDMVVQSVLRTGFQSMKSATLALDTVEGMMANVLKDADKLQMTYLTLLTNQSGASVWISHVLDSGMEVITKILSTESLTCEGLLGPFEWLLNTESIKIEVWRSMVCQNSSALQQALLMDWLPLVQKAQDVYTALTGQTDYNVTLPMILSEWHKLCNNSMQVAVLSHRLATELGGEYWMNWMPDNSSQDVAETLQQSVSLFMVNFGEKIEKSQLWPEVKDYFHMVFWILNYRPDVTTQPANCSININDSAIHCDTGLEWPQFVQVMTQALMSPNQDFLVNCLKGSVHLLQHVLSDTYKYMAASFLKQEIKGGDALSAYLINLLQYLDGFVKTISMLPDQNITNPDVMLPLIGNLLQSAGLKPLLPLLLGNGPLNVSAVLDVASKIGRLNQDISTFNETDPMMPELEQLIMQFLSLDGNLTMSLCHIMGHTLLTYSDYFHPDDVARLKETIQPFTNQTSAGHVEAILSAMELLKTVMDSPNGDPTNIILGYIRQLQEFVMSLYSLGRIQHLPLPSGQLSTAQIIDLNLLSKDFLNLLTPESLQNLSQAGPDAAQNIVAQKLVAFLPPEVQQEAARFLQDFKALQYEMMECTAGQNCLAGISEIFTFLDQILDMMLSANGNVSIGISANSSILEGQESEEILSMFFPLLLSSNNAANVETFNQTLHFIRLIMAIPNVTVSDVQNALQQSNLTLGELNNIAALAGAANINNLMLNMEEIINARQCFEPQHNQTVTAQCVIGLINGVSGFLTHLPALRNETAILSVIPLIINNDFSDVVQVNFSSDPNLALSHTLNSTLANIKINLQLNHLYTPEIMNEIRTVEGLIQLVANTEPFNNLNTSLLMNPMNAQKVYLEIVEWYLKRLENITSTSAVSELLHPLYYLTQMQVTLQLAQVDFSVFISEQVESLINNLQYPLDGAGVSKIGQTTVEIIWRLFEFMKVNLVTQNNIPGSEPFFNTTVLHLTEVQVRLYLDLIQKWMKQPNVPSVLSSMFQWGDPSINVSTPVTDLQQLLETIVNFLRNDQQAYIFTFNETDPTMPELEQLIIQFLSLEGNLTMSLSHIIGQTLLTYSDYLHPDDVARLREAIQAFTNQTSTGVVEAILSAMELLKTVMDSPNGDPTNIILGYIRQLQEFVMSLYRLQRIQPLPLPSGQLSTAQITDLHLLSKDFLNLLTPESLQNLSQAGPDAAQNIVAQKLVAFLPPEVQQEAARFLQDFKALQYEMTECTSGQNCLAGISEIFTLLDQILDMMLSANGNVRIGISANSSILEGQVSEDILSMFFPLLLSSNDAANVETFNQTLHFIRLIMAIPNVTVSDVQNALQQSNLTLGELNNIAALAGAANINDLMLNMEEIINARQCFEPQHNETVTAQCVIGQINGVSSFLTHLPALRNETAILSLIPLIINNAFSHVVQVNFSSDPNMALSHTLNSTLANIKMNLQLNHLYTPEIMNEIRMVEGLIQLVANTEPFNNLNTSLLMNPMYAQKVYLEIVEWYLKRLENITSTSAVSELLHPLYYLTQMQVTLQLAQVDFSVFSSKQVESLINNLQYPIDGAGVSKIGQTTVEIIQRLFESIKVNLEAQNNIPGSEPFFNTTVLHVTEHQVKLYLDLIQKWIKQPNVSSVLSSMVQWGDPSINVSTPVTDLQQLLETMVSFLNNDQQAYISIISNITMSLSKALMLAEQPGGLESGHFLATILEAVQSSMQIPTAATGPLPLFVQQNILEIVQDSLEIIVQPDTSFPSSLNISLLILKRAESVIQQTLPDMFAAYLLSGLKVATTYFESISAAGGPDSWNQLILDEMKTVQSLLPSNSTAQSYVSILINITHFILESGQGNMSLWAGFENASVENFPIIFGQMGKLLDILWPLVMVGPDSQITAPSLEAFTHLAPVLEQVITGKADQDTWDKLEKTLEPLLSALEGTELLDSDPSVVTLFEKIIGSMVNNMQAQNVMILSLQMPVVTLMREIAQSVNTSQFNVSEFLERMQLAIEHTVQAAEQANSTLECSEVLKEWEPVMEAVGLSYDTMAMWCNISLQPVLEAYDAAQTVYANMNISHMGVGPMTVSTTAARIAMAVQSLYQVNINSTLATEQLSSSFFSQLSQLAGQPLSPEAQLYWYKQLQDIQWQNSLSSFKMLSDELVSVAPFIQPYIEAIEKTLSHILDNYHLIQVNNSSQDLFGEAAMIFLSSANITSNNIYPMMEGFFSGLNEANLTDMMREAVQVVIDMNLFGNAPMVSQALEQFLASNDSSMIVQKVAEMSAWMASTQASGLDLLTQALPKIYNILRPLLSVLTQMSMDMPANVELFEDLAGNIIAMLRQFVSTGGLLTPMDYHPSMFQQEMAGGSHATRVRNRREAPLTLARDPMDDFIDMFYVDYPAMFKAISVPATTTEIMETANVFFANPDLSVVVKGATSEMPWGLNASREETIDAALGVLSFFTLPGTFQMSSMDLLTNAVDMLPDDFPFSSVLKNITTALAGESQENLMLMQEIIQTAAELLQINLTDPRFTENFGLLGSKVCTLEKTESVRLLMWALSVEPGQLCNTLLPSLQMLVETLLMNGTSLTDAIFQTVIGEPKTYNVHSHWSSVLSQGLDFNTSMLSSFNINITSPGVVTVGEMLRNKTAFLVDVQQHMYFDPAALLVLMETTVPNNNLEILSWFVNLRHCSSKAAMKMKETDEVILNTFCSLSAEQWYSFSLLMARHLSMEKLIYRMVLSEEMQNLVGVLLKMAETITNTMNMILPAVGQLQTHMLSIQDRNLVANNEFNEMVRGQRSSISSRATFVTLSRALCSKGILALLGISKLPVMPESNVSFPNPRQREEMIERFKIPQNASPFCMSMYLDMVNTTGGAIAWAFLKPMLMGQILYTPDTPVTRAIMEKANATLHEFANLRKYSKDWIKSSNYIVNSAQILSQTLPMLQNSLGNSFVVSFIEMLTDINVGTLKETLSNFSNMTVMLENNKPLLDQITILSTLMVNLSSCIKFDRYRGYDSADELNTAAQDLAKNRDLYASVIFKLPKDEDSSKKRQARSSSSTSSLPPKVSYTIRMHMDNVMRTDKVRDSYFVKENHISGSQRMRYNRGFIYLQENIDRAIIETQTGQRVMEPAVQLQPFPYPCHPRDEYLEAISFVFPIMMMIAWVLFVADFVKKLVHERELRLHEYMKMMGVNPLSHFFAWFLECAAHLVVTIFILTLVLKYGRILPNSDGFILFLYLCDYGLSILSFSYLVSSFFDKTYIAGLSGSLLYILCFFPFIVVVAIETDLTLSQKSALGLFSPTCFSYASQYISRYESQGEGIHWSNSYTSPIAGDTASFGWLCWLMLIDSILYFLIGGYIRMVFPGNYGISAPWYFPFKASFWADLCCCVKSNIKIGRGLLFTNIMQKNQPVFSNDKGKGQSTLSSQAGEDFSNLPVGVALHGLSKSYGDRVAIQNLNLSFYEGQITSLLGHNGAGKTTTMSLLTGLFAPSSGTIEVYGRDMQTNIEAVRRELGVCMQYDVLFDHMTTKEHLLLYGQIKAPHWSRRELREQVRTILEETGMYSHRHKRVGTLSGGMKRKLSISIAFIGGSRLVVLDEPTTGVDPCSRRNIWDIVIQYKKHKLGQGYKLTLTKKMHNLESEKLDNAELKAFIQAHVPEARLKHAQGGDLVYSLPPFTSSNASSYRSLLTALDSNLDALQLGCYGISDTTLEEVFLQLTDREDGAEDGQLSISETVSDTDSIDSFPSDSSGSISSFDDKIKLTGSSVVSGVALAWQQMTAILIKRFHHSRRDWKGLISQILLPVLFMVFAMGLGSIRSDLRHYPELELSPALYNLGPSYSFFSNQNPNSAQLMDTMLSFPGMDNACLNKPDNPICTRSTNNWSSSGNSSKAFSVCKCASKEQICDVDSYQPPHKMIPSSQIVYNLSGINVENYLVATANDFIRNRYGGFDFGMRLPSDLKMDVTTVPENRTLSKVWFNPEGLHTMPAYLNSLSNLILRSNLPADKDPPKYAISVSSHPYFGRADDEDAVIQGILHILVAVCVLTGFSITTASFAIYEVNEHHSGAKRLQHISGISEPFYWAVNFFYDMVMYLIPVTLTVGVIAAFQIPAFTEQQNLGAVTLLLVLFGFATFPWMYLLSGVFKDAEMAFISYVCINLFISINTIMSTSILYFLGEISKRNSEFVKEIFSSLCNAFLIFPQFNFGNGLVKLARMNIEVQLLSGYGIDAYRNPFSTDALGWMLISSFIQGVVFFTLRLLLNRFLIRKVRNLICGRKRVPLVACEEQDVDVATEHQRVSSGEASTDILQVNQLTKVYQHLGKKVHAVKRLSLGIPAGECFGLLGVNGAGKTTTFKMLTGDVSPTDGTAQIRDWDGGLVDIMECRNKGINIGYCPQVDALDNLLTGKEHLYFYARIRGISKRKIDGVVTYLLKRLQLSYHKDIITDGYSCGTRRKLSTALALVGHPQILLLDEPSSGMDPRTKRHLWKIISEEVKGKCAVVLTSHSMEECEALCSRLAIMVKGQFRCLGSLQHIKNRFGSGFTVKMYLAEASCDTEAITGFMRRQFPTTYLKDQHSSMVEYHVPIAPGGVADIFDQLESNKNALQIKHFSVSQTTLDEVFINFAMDKIGMESISLDSEEECDDLDSIKAVET</sequence>
<keyword evidence="8 27" id="KW-0812">Transmembrane</keyword>
<evidence type="ECO:0000256" key="23">
    <source>
        <dbReference type="ARBA" id="ARBA00047273"/>
    </source>
</evidence>
<comment type="similarity">
    <text evidence="20">Belongs to the glycosyltransferase 68 family.</text>
</comment>
<feature type="transmembrane region" description="Helical" evidence="27">
    <location>
        <begin position="4176"/>
        <end position="4200"/>
    </location>
</feature>
<dbReference type="GO" id="GO:0016887">
    <property type="term" value="F:ATP hydrolysis activity"/>
    <property type="evidence" value="ECO:0007669"/>
    <property type="project" value="InterPro"/>
</dbReference>
<feature type="domain" description="ABC transporter" evidence="28">
    <location>
        <begin position="4354"/>
        <end position="4587"/>
    </location>
</feature>
<feature type="transmembrane region" description="Helical" evidence="27">
    <location>
        <begin position="5098"/>
        <end position="5115"/>
    </location>
</feature>
<keyword evidence="6" id="KW-0328">Glycosyltransferase</keyword>
<dbReference type="FunFam" id="3.40.50.300:FF:000689">
    <property type="entry name" value="ATP binding cassette subfamily A member 12"/>
    <property type="match status" value="1"/>
</dbReference>
<dbReference type="InterPro" id="IPR056264">
    <property type="entry name" value="R2_ABCA1-4-like"/>
</dbReference>
<evidence type="ECO:0000256" key="21">
    <source>
        <dbReference type="ARBA" id="ARBA00026232"/>
    </source>
</evidence>
<dbReference type="InterPro" id="IPR017871">
    <property type="entry name" value="ABC_transporter-like_CS"/>
</dbReference>
<evidence type="ECO:0000256" key="17">
    <source>
        <dbReference type="ARBA" id="ARBA00023180"/>
    </source>
</evidence>
<dbReference type="PANTHER" id="PTHR19229">
    <property type="entry name" value="ATP-BINDING CASSETTE TRANSPORTER SUBFAMILY A ABCA"/>
    <property type="match status" value="1"/>
</dbReference>
<dbReference type="InterPro" id="IPR027417">
    <property type="entry name" value="P-loop_NTPase"/>
</dbReference>
<evidence type="ECO:0000256" key="7">
    <source>
        <dbReference type="ARBA" id="ARBA00022679"/>
    </source>
</evidence>
<keyword evidence="12" id="KW-0067">ATP-binding</keyword>
<comment type="pathway">
    <text evidence="4">Protein modification; protein glycosylation.</text>
</comment>
<comment type="subcellular location">
    <subcellularLocation>
        <location evidence="2">Endoplasmic reticulum</location>
    </subcellularLocation>
    <subcellularLocation>
        <location evidence="3">Golgi apparatus</location>
    </subcellularLocation>
    <subcellularLocation>
        <location evidence="1">Membrane</location>
        <topology evidence="1">Multi-pass membrane protein</topology>
    </subcellularLocation>
</comment>
<evidence type="ECO:0000256" key="15">
    <source>
        <dbReference type="ARBA" id="ARBA00023136"/>
    </source>
</evidence>
<feature type="transmembrane region" description="Helical" evidence="27">
    <location>
        <begin position="6"/>
        <end position="33"/>
    </location>
</feature>
<reference evidence="29 30" key="1">
    <citation type="submission" date="2019-06" db="EMBL/GenBank/DDBJ databases">
        <title>A chromosome-scale genome assembly of the European perch, Perca fluviatilis.</title>
        <authorList>
            <person name="Roques C."/>
            <person name="Zahm M."/>
            <person name="Cabau C."/>
            <person name="Klopp C."/>
            <person name="Bouchez O."/>
            <person name="Donnadieu C."/>
            <person name="Kuhl H."/>
            <person name="Gislard M."/>
            <person name="Guendouz S."/>
            <person name="Journot L."/>
            <person name="Haffray P."/>
            <person name="Bestin A."/>
            <person name="Morvezen R."/>
            <person name="Feron R."/>
            <person name="Wen M."/>
            <person name="Jouanno E."/>
            <person name="Herpin A."/>
            <person name="Schartl M."/>
            <person name="Postlethwait J."/>
            <person name="Schaerlinger B."/>
            <person name="Chardard D."/>
            <person name="Lecocq T."/>
            <person name="Poncet C."/>
            <person name="Jaffrelo L."/>
            <person name="Lampietro C."/>
            <person name="Guiguen Y."/>
        </authorList>
    </citation>
    <scope>NUCLEOTIDE SEQUENCE [LARGE SCALE GENOMIC DNA]</scope>
    <source>
        <tissue evidence="29">Blood</tissue>
    </source>
</reference>
<dbReference type="GO" id="GO:0005794">
    <property type="term" value="C:Golgi apparatus"/>
    <property type="evidence" value="ECO:0007669"/>
    <property type="project" value="UniProtKB-SubCell"/>
</dbReference>
<keyword evidence="30" id="KW-1185">Reference proteome</keyword>
<evidence type="ECO:0000256" key="12">
    <source>
        <dbReference type="ARBA" id="ARBA00022840"/>
    </source>
</evidence>
<evidence type="ECO:0000259" key="28">
    <source>
        <dbReference type="PROSITE" id="PS50893"/>
    </source>
</evidence>
<evidence type="ECO:0000256" key="14">
    <source>
        <dbReference type="ARBA" id="ARBA00023034"/>
    </source>
</evidence>
<dbReference type="FunFam" id="3.40.50.11350:FF:000002">
    <property type="entry name" value="GDP-fucose protein O-fucosyltransferase 2"/>
    <property type="match status" value="1"/>
</dbReference>
<evidence type="ECO:0000256" key="2">
    <source>
        <dbReference type="ARBA" id="ARBA00004240"/>
    </source>
</evidence>
<keyword evidence="10" id="KW-0547">Nucleotide-binding</keyword>
<dbReference type="PROSITE" id="PS50893">
    <property type="entry name" value="ABC_TRANSPORTER_2"/>
    <property type="match status" value="2"/>
</dbReference>
<evidence type="ECO:0000256" key="22">
    <source>
        <dbReference type="ARBA" id="ARBA00033083"/>
    </source>
</evidence>
<keyword evidence="9" id="KW-0732">Signal</keyword>
<evidence type="ECO:0000256" key="13">
    <source>
        <dbReference type="ARBA" id="ARBA00022989"/>
    </source>
</evidence>
<evidence type="ECO:0000256" key="18">
    <source>
        <dbReference type="ARBA" id="ARBA00023253"/>
    </source>
</evidence>
<dbReference type="GO" id="GO:0005524">
    <property type="term" value="F:ATP binding"/>
    <property type="evidence" value="ECO:0007669"/>
    <property type="project" value="UniProtKB-KW"/>
</dbReference>
<dbReference type="Gene3D" id="3.40.50.11340">
    <property type="match status" value="1"/>
</dbReference>
<dbReference type="GO" id="GO:0005319">
    <property type="term" value="F:lipid transporter activity"/>
    <property type="evidence" value="ECO:0007669"/>
    <property type="project" value="TreeGrafter"/>
</dbReference>
<feature type="transmembrane region" description="Helical" evidence="27">
    <location>
        <begin position="4115"/>
        <end position="4137"/>
    </location>
</feature>
<dbReference type="GO" id="GO:0006004">
    <property type="term" value="P:fucose metabolic process"/>
    <property type="evidence" value="ECO:0007669"/>
    <property type="project" value="UniProtKB-KW"/>
</dbReference>
<evidence type="ECO:0000256" key="4">
    <source>
        <dbReference type="ARBA" id="ARBA00004922"/>
    </source>
</evidence>
<feature type="transmembrane region" description="Helical" evidence="27">
    <location>
        <begin position="4708"/>
        <end position="4729"/>
    </location>
</feature>
<feature type="transmembrane region" description="Helical" evidence="27">
    <location>
        <begin position="495"/>
        <end position="513"/>
    </location>
</feature>
<evidence type="ECO:0000313" key="30">
    <source>
        <dbReference type="Proteomes" id="UP000465112"/>
    </source>
</evidence>
<dbReference type="FunFam" id="3.40.50.11340:FF:000002">
    <property type="entry name" value="GDP-fucose protein O-fucosyltransferase 2"/>
    <property type="match status" value="1"/>
</dbReference>
<keyword evidence="15 27" id="KW-0472">Membrane</keyword>
<dbReference type="CDD" id="cd11298">
    <property type="entry name" value="O-FucT-2"/>
    <property type="match status" value="1"/>
</dbReference>
<dbReference type="EC" id="2.4.1.221" evidence="5"/>
<name>A0A6A5F4P4_PERFL</name>
<evidence type="ECO:0000256" key="16">
    <source>
        <dbReference type="ARBA" id="ARBA00023157"/>
    </source>
</evidence>
<evidence type="ECO:0000256" key="11">
    <source>
        <dbReference type="ARBA" id="ARBA00022824"/>
    </source>
</evidence>
<dbReference type="Pfam" id="PF23321">
    <property type="entry name" value="R1_ABCA1"/>
    <property type="match status" value="1"/>
</dbReference>
<dbReference type="GO" id="GO:0005789">
    <property type="term" value="C:endoplasmic reticulum membrane"/>
    <property type="evidence" value="ECO:0007669"/>
    <property type="project" value="UniProtKB-ARBA"/>
</dbReference>
<dbReference type="GO" id="GO:0140359">
    <property type="term" value="F:ABC-type transporter activity"/>
    <property type="evidence" value="ECO:0007669"/>
    <property type="project" value="InterPro"/>
</dbReference>
<dbReference type="Pfam" id="PF10250">
    <property type="entry name" value="O-FucT"/>
    <property type="match status" value="1"/>
</dbReference>
<evidence type="ECO:0000256" key="9">
    <source>
        <dbReference type="ARBA" id="ARBA00022729"/>
    </source>
</evidence>
<evidence type="ECO:0000256" key="8">
    <source>
        <dbReference type="ARBA" id="ARBA00022692"/>
    </source>
</evidence>
<evidence type="ECO:0000256" key="1">
    <source>
        <dbReference type="ARBA" id="ARBA00004141"/>
    </source>
</evidence>
<evidence type="ECO:0000256" key="5">
    <source>
        <dbReference type="ARBA" id="ARBA00012196"/>
    </source>
</evidence>
<feature type="region of interest" description="Disordered" evidence="26">
    <location>
        <begin position="3964"/>
        <end position="3983"/>
    </location>
</feature>
<evidence type="ECO:0000256" key="20">
    <source>
        <dbReference type="ARBA" id="ARBA00025803"/>
    </source>
</evidence>
<feature type="transmembrane region" description="Helical" evidence="27">
    <location>
        <begin position="4254"/>
        <end position="4275"/>
    </location>
</feature>
<comment type="function">
    <text evidence="25">Catalyzes the reaction that attaches fucose through an O-glycosidic linkage to a conserved serine or threonine residue in the consensus sequence C1-X-X-S/T-C2 of thrombospondin type I repeats (TSRs) where C1 and C2 are the first and second cysteines of the repeat, respectively. O-fucosylates members of several protein families including the ADAMTS, the thrombospondin (TSP) and spondin families. Required for the proper secretion of ADAMTS family members such as ADAMTSL1 and ADAMTS13. The O-fucosylation of TSRs is also required for restricting epithelial to mesenchymal transition (EMT), maintaining the correct patterning of mesoderm and localization of the definite endoderm.</text>
</comment>
<dbReference type="SMART" id="SM00382">
    <property type="entry name" value="AAA"/>
    <property type="match status" value="2"/>
</dbReference>
<dbReference type="SUPFAM" id="SSF52540">
    <property type="entry name" value="P-loop containing nucleoside triphosphate hydrolases"/>
    <property type="match status" value="2"/>
</dbReference>
<evidence type="ECO:0000256" key="3">
    <source>
        <dbReference type="ARBA" id="ARBA00004555"/>
    </source>
</evidence>
<evidence type="ECO:0000256" key="6">
    <source>
        <dbReference type="ARBA" id="ARBA00022676"/>
    </source>
</evidence>
<dbReference type="InterPro" id="IPR026082">
    <property type="entry name" value="ABCA"/>
</dbReference>
<evidence type="ECO:0000256" key="19">
    <source>
        <dbReference type="ARBA" id="ARBA00023277"/>
    </source>
</evidence>
<gene>
    <name evidence="29" type="ORF">PFLUV_G00143730</name>
</gene>
<protein>
    <recommendedName>
        <fullName evidence="21">GDP-fucose protein O-fucosyltransferase 2</fullName>
        <ecNumber evidence="5">2.4.1.221</ecNumber>
    </recommendedName>
    <alternativeName>
        <fullName evidence="22">Peptide-O-fucosyltransferase 2</fullName>
    </alternativeName>
</protein>
<feature type="transmembrane region" description="Helical" evidence="27">
    <location>
        <begin position="4149"/>
        <end position="4169"/>
    </location>
</feature>
<dbReference type="Pfam" id="PF12698">
    <property type="entry name" value="ABC2_membrane_3"/>
    <property type="match status" value="2"/>
</dbReference>
<accession>A0A6A5F4P4</accession>
<evidence type="ECO:0000256" key="10">
    <source>
        <dbReference type="ARBA" id="ARBA00022741"/>
    </source>
</evidence>
<keyword evidence="11" id="KW-0256">Endoplasmic reticulum</keyword>
<keyword evidence="14" id="KW-0333">Golgi apparatus</keyword>
<dbReference type="EMBL" id="VHII01000012">
    <property type="protein sequence ID" value="KAF1382432.1"/>
    <property type="molecule type" value="Genomic_DNA"/>
</dbReference>
<organism evidence="29 30">
    <name type="scientific">Perca fluviatilis</name>
    <name type="common">European perch</name>
    <dbReference type="NCBI Taxonomy" id="8168"/>
    <lineage>
        <taxon>Eukaryota</taxon>
        <taxon>Metazoa</taxon>
        <taxon>Chordata</taxon>
        <taxon>Craniata</taxon>
        <taxon>Vertebrata</taxon>
        <taxon>Euteleostomi</taxon>
        <taxon>Actinopterygii</taxon>
        <taxon>Neopterygii</taxon>
        <taxon>Teleostei</taxon>
        <taxon>Neoteleostei</taxon>
        <taxon>Acanthomorphata</taxon>
        <taxon>Eupercaria</taxon>
        <taxon>Perciformes</taxon>
        <taxon>Percoidei</taxon>
        <taxon>Percidae</taxon>
        <taxon>Percinae</taxon>
        <taxon>Perca</taxon>
    </lineage>
</organism>
<evidence type="ECO:0000256" key="24">
    <source>
        <dbReference type="ARBA" id="ARBA00048647"/>
    </source>
</evidence>
<feature type="transmembrane region" description="Helical" evidence="27">
    <location>
        <begin position="4945"/>
        <end position="4969"/>
    </location>
</feature>
<dbReference type="InterPro" id="IPR013525">
    <property type="entry name" value="ABC2_TM"/>
</dbReference>
<dbReference type="PANTHER" id="PTHR19229:SF29">
    <property type="entry name" value="GLUCOSYLCERAMIDE TRANSPORTER ABCA12"/>
    <property type="match status" value="1"/>
</dbReference>
<keyword evidence="16" id="KW-1015">Disulfide bond</keyword>
<evidence type="ECO:0000256" key="26">
    <source>
        <dbReference type="SAM" id="MobiDB-lite"/>
    </source>
</evidence>
<dbReference type="Proteomes" id="UP000465112">
    <property type="component" value="Chromosome 12"/>
</dbReference>
<feature type="transmembrane region" description="Helical" evidence="27">
    <location>
        <begin position="5061"/>
        <end position="5086"/>
    </location>
</feature>
<dbReference type="InterPro" id="IPR003439">
    <property type="entry name" value="ABC_transporter-like_ATP-bd"/>
</dbReference>
<evidence type="ECO:0000256" key="27">
    <source>
        <dbReference type="SAM" id="Phobius"/>
    </source>
</evidence>
<comment type="catalytic activity">
    <reaction evidence="24">
        <text>L-seryl-[protein] + GDP-beta-L-fucose = 3-O-(alpha-L-fucosyl)-L-seryl-[protein] + GDP + H(+)</text>
        <dbReference type="Rhea" id="RHEA:63644"/>
        <dbReference type="Rhea" id="RHEA-COMP:9863"/>
        <dbReference type="Rhea" id="RHEA-COMP:17914"/>
        <dbReference type="ChEBI" id="CHEBI:15378"/>
        <dbReference type="ChEBI" id="CHEBI:29999"/>
        <dbReference type="ChEBI" id="CHEBI:57273"/>
        <dbReference type="ChEBI" id="CHEBI:58189"/>
        <dbReference type="ChEBI" id="CHEBI:189632"/>
        <dbReference type="EC" id="2.4.1.221"/>
    </reaction>
    <physiologicalReaction direction="left-to-right" evidence="24">
        <dbReference type="Rhea" id="RHEA:63645"/>
    </physiologicalReaction>
</comment>
<evidence type="ECO:0000256" key="25">
    <source>
        <dbReference type="ARBA" id="ARBA00057700"/>
    </source>
</evidence>
<feature type="transmembrane region" description="Helical" evidence="27">
    <location>
        <begin position="5029"/>
        <end position="5049"/>
    </location>
</feature>
<feature type="transmembrane region" description="Helical" evidence="27">
    <location>
        <begin position="5001"/>
        <end position="5022"/>
    </location>
</feature>
<dbReference type="CDD" id="cd03263">
    <property type="entry name" value="ABC_subfamily_A"/>
    <property type="match status" value="2"/>
</dbReference>
<comment type="catalytic activity">
    <reaction evidence="23">
        <text>L-threonyl-[protein] + GDP-beta-L-fucose = 3-O-(alpha-L-fucosyl)-L-threonyl-[protein] + GDP + H(+)</text>
        <dbReference type="Rhea" id="RHEA:70491"/>
        <dbReference type="Rhea" id="RHEA-COMP:11060"/>
        <dbReference type="Rhea" id="RHEA-COMP:17915"/>
        <dbReference type="ChEBI" id="CHEBI:15378"/>
        <dbReference type="ChEBI" id="CHEBI:30013"/>
        <dbReference type="ChEBI" id="CHEBI:57273"/>
        <dbReference type="ChEBI" id="CHEBI:58189"/>
        <dbReference type="ChEBI" id="CHEBI:189631"/>
        <dbReference type="EC" id="2.4.1.221"/>
    </reaction>
    <physiologicalReaction direction="left-to-right" evidence="23">
        <dbReference type="Rhea" id="RHEA:70492"/>
    </physiologicalReaction>
</comment>
<dbReference type="InterPro" id="IPR003593">
    <property type="entry name" value="AAA+_ATPase"/>
</dbReference>
<proteinExistence type="inferred from homology"/>
<comment type="caution">
    <text evidence="29">The sequence shown here is derived from an EMBL/GenBank/DDBJ whole genome shotgun (WGS) entry which is preliminary data.</text>
</comment>
<keyword evidence="18" id="KW-0294">Fucose metabolism</keyword>
<keyword evidence="7" id="KW-0808">Transferase</keyword>
<dbReference type="Gene3D" id="3.40.50.300">
    <property type="entry name" value="P-loop containing nucleotide triphosphate hydrolases"/>
    <property type="match status" value="2"/>
</dbReference>
<feature type="transmembrane region" description="Helical" evidence="27">
    <location>
        <begin position="5148"/>
        <end position="5170"/>
    </location>
</feature>
<keyword evidence="19" id="KW-0119">Carbohydrate metabolism</keyword>
<dbReference type="Gene3D" id="3.40.50.11350">
    <property type="match status" value="1"/>
</dbReference>